<dbReference type="PANTHER" id="PTHR42912">
    <property type="entry name" value="METHYLTRANSFERASE"/>
    <property type="match status" value="1"/>
</dbReference>
<evidence type="ECO:0000313" key="2">
    <source>
        <dbReference type="EMBL" id="NYD76175.1"/>
    </source>
</evidence>
<dbReference type="PANTHER" id="PTHR42912:SF95">
    <property type="entry name" value="METHYLTRANSFERASE TYPE 11 DOMAIN-CONTAINING PROTEIN"/>
    <property type="match status" value="1"/>
</dbReference>
<comment type="caution">
    <text evidence="2">The sequence shown here is derived from an EMBL/GenBank/DDBJ whole genome shotgun (WGS) entry which is preliminary data.</text>
</comment>
<dbReference type="GO" id="GO:0032259">
    <property type="term" value="P:methylation"/>
    <property type="evidence" value="ECO:0007669"/>
    <property type="project" value="UniProtKB-KW"/>
</dbReference>
<sequence length="216" mass="23012">MTDEPADVTATRLAYDAVAEDYADLLRDDLAGSEFDRAMLGVFAEQVTRAGGGVVGDLGCGPGRIAGHLAGLGLDVVGVDLSPAMVEVARRDHPAVRFEVGTMAALPFPDDALAGALAWYSVIHTPDERQAGLYAEFARVIRPGGVLLLAFQVGEDVVHLTHAYGHDLDLHTRRQHPGIVKDRLVGAGFTPTAELIRQAVPPEKSPQGYVLARRDV</sequence>
<dbReference type="SUPFAM" id="SSF53335">
    <property type="entry name" value="S-adenosyl-L-methionine-dependent methyltransferases"/>
    <property type="match status" value="1"/>
</dbReference>
<name>A0A852T5S6_9MICO</name>
<organism evidence="2 3">
    <name type="scientific">Leifsonia soli</name>
    <dbReference type="NCBI Taxonomy" id="582665"/>
    <lineage>
        <taxon>Bacteria</taxon>
        <taxon>Bacillati</taxon>
        <taxon>Actinomycetota</taxon>
        <taxon>Actinomycetes</taxon>
        <taxon>Micrococcales</taxon>
        <taxon>Microbacteriaceae</taxon>
        <taxon>Leifsonia</taxon>
    </lineage>
</organism>
<dbReference type="CDD" id="cd02440">
    <property type="entry name" value="AdoMet_MTases"/>
    <property type="match status" value="1"/>
</dbReference>
<evidence type="ECO:0000313" key="3">
    <source>
        <dbReference type="Proteomes" id="UP000589620"/>
    </source>
</evidence>
<dbReference type="InterPro" id="IPR041698">
    <property type="entry name" value="Methyltransf_25"/>
</dbReference>
<dbReference type="RefSeq" id="WP_179457905.1">
    <property type="nucleotide sequence ID" value="NZ_BAAAPX010000001.1"/>
</dbReference>
<dbReference type="GO" id="GO:0008168">
    <property type="term" value="F:methyltransferase activity"/>
    <property type="evidence" value="ECO:0007669"/>
    <property type="project" value="UniProtKB-KW"/>
</dbReference>
<accession>A0A852T5S6</accession>
<keyword evidence="2" id="KW-0489">Methyltransferase</keyword>
<keyword evidence="2" id="KW-0808">Transferase</keyword>
<dbReference type="InterPro" id="IPR050508">
    <property type="entry name" value="Methyltransf_Superfamily"/>
</dbReference>
<proteinExistence type="predicted"/>
<reference evidence="2 3" key="1">
    <citation type="submission" date="2020-07" db="EMBL/GenBank/DDBJ databases">
        <title>Sequencing the genomes of 1000 actinobacteria strains.</title>
        <authorList>
            <person name="Klenk H.-P."/>
        </authorList>
    </citation>
    <scope>NUCLEOTIDE SEQUENCE [LARGE SCALE GENOMIC DNA]</scope>
    <source>
        <strain evidence="2 3">DSM 23871</strain>
    </source>
</reference>
<dbReference type="Pfam" id="PF13649">
    <property type="entry name" value="Methyltransf_25"/>
    <property type="match status" value="1"/>
</dbReference>
<gene>
    <name evidence="2" type="ORF">BJ963_003694</name>
</gene>
<protein>
    <submittedName>
        <fullName evidence="2">SAM-dependent methyltransferase</fullName>
    </submittedName>
</protein>
<evidence type="ECO:0000259" key="1">
    <source>
        <dbReference type="Pfam" id="PF13649"/>
    </source>
</evidence>
<dbReference type="AlphaFoldDB" id="A0A852T5S6"/>
<dbReference type="EMBL" id="JACCBJ010000001">
    <property type="protein sequence ID" value="NYD76175.1"/>
    <property type="molecule type" value="Genomic_DNA"/>
</dbReference>
<dbReference type="InterPro" id="IPR029063">
    <property type="entry name" value="SAM-dependent_MTases_sf"/>
</dbReference>
<keyword evidence="3" id="KW-1185">Reference proteome</keyword>
<dbReference type="Proteomes" id="UP000589620">
    <property type="component" value="Unassembled WGS sequence"/>
</dbReference>
<feature type="domain" description="Methyltransferase" evidence="1">
    <location>
        <begin position="57"/>
        <end position="145"/>
    </location>
</feature>
<dbReference type="Gene3D" id="3.40.50.150">
    <property type="entry name" value="Vaccinia Virus protein VP39"/>
    <property type="match status" value="1"/>
</dbReference>